<keyword evidence="2" id="KW-1003">Cell membrane</keyword>
<feature type="transmembrane region" description="Helical" evidence="7">
    <location>
        <begin position="273"/>
        <end position="295"/>
    </location>
</feature>
<dbReference type="PANTHER" id="PTHR33362">
    <property type="entry name" value="SIALIC ACID TRAP TRANSPORTER PERMEASE PROTEIN SIAT-RELATED"/>
    <property type="match status" value="1"/>
</dbReference>
<dbReference type="InterPro" id="IPR004681">
    <property type="entry name" value="TRAP_DctM"/>
</dbReference>
<comment type="subcellular location">
    <subcellularLocation>
        <location evidence="1">Cell inner membrane</location>
        <topology evidence="1">Multi-pass membrane protein</topology>
    </subcellularLocation>
</comment>
<feature type="domain" description="TRAP C4-dicarboxylate transport system permease DctM subunit" evidence="8">
    <location>
        <begin position="8"/>
        <end position="417"/>
    </location>
</feature>
<feature type="transmembrane region" description="Helical" evidence="7">
    <location>
        <begin position="214"/>
        <end position="237"/>
    </location>
</feature>
<dbReference type="InterPro" id="IPR010656">
    <property type="entry name" value="DctM"/>
</dbReference>
<feature type="transmembrane region" description="Helical" evidence="7">
    <location>
        <begin position="360"/>
        <end position="382"/>
    </location>
</feature>
<evidence type="ECO:0000256" key="4">
    <source>
        <dbReference type="ARBA" id="ARBA00022692"/>
    </source>
</evidence>
<dbReference type="RefSeq" id="WP_251223136.1">
    <property type="nucleotide sequence ID" value="NZ_JAMBOL010000007.1"/>
</dbReference>
<dbReference type="GO" id="GO:0005886">
    <property type="term" value="C:plasma membrane"/>
    <property type="evidence" value="ECO:0007669"/>
    <property type="project" value="UniProtKB-SubCell"/>
</dbReference>
<gene>
    <name evidence="9" type="ORF">M3202_09650</name>
</gene>
<dbReference type="PANTHER" id="PTHR33362:SF3">
    <property type="entry name" value="SIALIC ACID TRAP TRANSPORTER PERMEASE PROTEIN SIAT"/>
    <property type="match status" value="1"/>
</dbReference>
<evidence type="ECO:0000256" key="7">
    <source>
        <dbReference type="SAM" id="Phobius"/>
    </source>
</evidence>
<feature type="transmembrane region" description="Helical" evidence="7">
    <location>
        <begin position="243"/>
        <end position="261"/>
    </location>
</feature>
<keyword evidence="6 7" id="KW-0472">Membrane</keyword>
<feature type="transmembrane region" description="Helical" evidence="7">
    <location>
        <begin position="137"/>
        <end position="160"/>
    </location>
</feature>
<dbReference type="Proteomes" id="UP001139179">
    <property type="component" value="Unassembled WGS sequence"/>
</dbReference>
<evidence type="ECO:0000256" key="2">
    <source>
        <dbReference type="ARBA" id="ARBA00022475"/>
    </source>
</evidence>
<sequence length="428" mass="45136">MLALLLFLVVLFACLAIGIPIFIALGVGTISISLFLTGGIPISMLGQKMITGVDSFPLMAIPLFILAGELMNTKSISGQLVEFTKAIIGRVRGGLAYVGIGTSMFFSSISGSASAGTAAVGGIMIPALKKEGYHKNFASGVIAAAGSIGPIIPPSIPLIIYGLTAEVSIGQLFIAGYVPGVLMAILFAVVVFFHARKENYPIGSKIFFRQFLKISLKTIPAFLLPVIIMGGIVIGAFTPTESAAVAAGYAFILSVIVFREISLKELPSVFARAAYASCVIMIVIASANLLSWTLTIQQIPAAMTESLLTITENKILILLLINFIVIILGMFLDAGSVILVVTPLFLPAILNIGYDPILFGVMLAVNLSIGVLTPPVGLNLFVASSIGNAGLFQVARACIPFIICIMVILVLMIVLPDLFNYLPNLFYG</sequence>
<feature type="transmembrane region" description="Helical" evidence="7">
    <location>
        <begin position="394"/>
        <end position="415"/>
    </location>
</feature>
<dbReference type="EMBL" id="JAMBOL010000007">
    <property type="protein sequence ID" value="MCM3714350.1"/>
    <property type="molecule type" value="Genomic_DNA"/>
</dbReference>
<evidence type="ECO:0000256" key="5">
    <source>
        <dbReference type="ARBA" id="ARBA00022989"/>
    </source>
</evidence>
<feature type="transmembrane region" description="Helical" evidence="7">
    <location>
        <begin position="315"/>
        <end position="332"/>
    </location>
</feature>
<evidence type="ECO:0000259" key="8">
    <source>
        <dbReference type="Pfam" id="PF06808"/>
    </source>
</evidence>
<keyword evidence="4 7" id="KW-0812">Transmembrane</keyword>
<dbReference type="Pfam" id="PF06808">
    <property type="entry name" value="DctM"/>
    <property type="match status" value="1"/>
</dbReference>
<dbReference type="PIRSF" id="PIRSF006066">
    <property type="entry name" value="HI0050"/>
    <property type="match status" value="1"/>
</dbReference>
<dbReference type="GO" id="GO:0022857">
    <property type="term" value="F:transmembrane transporter activity"/>
    <property type="evidence" value="ECO:0007669"/>
    <property type="project" value="TreeGrafter"/>
</dbReference>
<evidence type="ECO:0000256" key="1">
    <source>
        <dbReference type="ARBA" id="ARBA00004429"/>
    </source>
</evidence>
<accession>A0A9X2INM6</accession>
<feature type="transmembrane region" description="Helical" evidence="7">
    <location>
        <begin position="96"/>
        <end position="125"/>
    </location>
</feature>
<evidence type="ECO:0000313" key="9">
    <source>
        <dbReference type="EMBL" id="MCM3714350.1"/>
    </source>
</evidence>
<feature type="transmembrane region" description="Helical" evidence="7">
    <location>
        <begin position="337"/>
        <end position="354"/>
    </location>
</feature>
<reference evidence="9" key="1">
    <citation type="submission" date="2022-05" db="EMBL/GenBank/DDBJ databases">
        <title>Comparative Genomics of Spacecraft Associated Microbes.</title>
        <authorList>
            <person name="Tran M.T."/>
            <person name="Wright A."/>
            <person name="Seuylemezian A."/>
            <person name="Eisen J."/>
            <person name="Coil D."/>
        </authorList>
    </citation>
    <scope>NUCLEOTIDE SEQUENCE</scope>
    <source>
        <strain evidence="9">214.1.1</strain>
    </source>
</reference>
<keyword evidence="5 7" id="KW-1133">Transmembrane helix</keyword>
<evidence type="ECO:0000256" key="3">
    <source>
        <dbReference type="ARBA" id="ARBA00022519"/>
    </source>
</evidence>
<organism evidence="9 10">
    <name type="scientific">Halalkalibacter oceani</name>
    <dbReference type="NCBI Taxonomy" id="1653776"/>
    <lineage>
        <taxon>Bacteria</taxon>
        <taxon>Bacillati</taxon>
        <taxon>Bacillota</taxon>
        <taxon>Bacilli</taxon>
        <taxon>Bacillales</taxon>
        <taxon>Bacillaceae</taxon>
        <taxon>Halalkalibacter</taxon>
    </lineage>
</organism>
<keyword evidence="10" id="KW-1185">Reference proteome</keyword>
<proteinExistence type="predicted"/>
<evidence type="ECO:0000313" key="10">
    <source>
        <dbReference type="Proteomes" id="UP001139179"/>
    </source>
</evidence>
<keyword evidence="3" id="KW-0997">Cell inner membrane</keyword>
<protein>
    <submittedName>
        <fullName evidence="9">TRAP transporter large permease subunit</fullName>
    </submittedName>
</protein>
<dbReference type="NCBIfam" id="TIGR00786">
    <property type="entry name" value="dctM"/>
    <property type="match status" value="1"/>
</dbReference>
<feature type="transmembrane region" description="Helical" evidence="7">
    <location>
        <begin position="172"/>
        <end position="193"/>
    </location>
</feature>
<name>A0A9X2INM6_9BACI</name>
<evidence type="ECO:0000256" key="6">
    <source>
        <dbReference type="ARBA" id="ARBA00023136"/>
    </source>
</evidence>
<comment type="caution">
    <text evidence="9">The sequence shown here is derived from an EMBL/GenBank/DDBJ whole genome shotgun (WGS) entry which is preliminary data.</text>
</comment>
<dbReference type="AlphaFoldDB" id="A0A9X2INM6"/>